<dbReference type="Proteomes" id="UP000050277">
    <property type="component" value="Unassembled WGS sequence"/>
</dbReference>
<comment type="caution">
    <text evidence="2">The sequence shown here is derived from an EMBL/GenBank/DDBJ whole genome shotgun (WGS) entry which is preliminary data.</text>
</comment>
<feature type="region of interest" description="Disordered" evidence="1">
    <location>
        <begin position="1"/>
        <end position="25"/>
    </location>
</feature>
<evidence type="ECO:0000256" key="1">
    <source>
        <dbReference type="SAM" id="MobiDB-lite"/>
    </source>
</evidence>
<evidence type="ECO:0000313" key="3">
    <source>
        <dbReference type="Proteomes" id="UP000050277"/>
    </source>
</evidence>
<sequence length="62" mass="6742">MELDQPYPIKLTQPPTPIERGQANGQRETVVQAFAALLVALMLDKDHEADQSSAQPPQSKAA</sequence>
<dbReference type="AlphaFoldDB" id="A0A0P6YA36"/>
<name>A0A0P6YA36_9CHLR</name>
<organism evidence="2 3">
    <name type="scientific">Herpetosiphon geysericola</name>
    <dbReference type="NCBI Taxonomy" id="70996"/>
    <lineage>
        <taxon>Bacteria</taxon>
        <taxon>Bacillati</taxon>
        <taxon>Chloroflexota</taxon>
        <taxon>Chloroflexia</taxon>
        <taxon>Herpetosiphonales</taxon>
        <taxon>Herpetosiphonaceae</taxon>
        <taxon>Herpetosiphon</taxon>
    </lineage>
</organism>
<keyword evidence="3" id="KW-1185">Reference proteome</keyword>
<proteinExistence type="predicted"/>
<protein>
    <submittedName>
        <fullName evidence="2">Uncharacterized protein</fullName>
    </submittedName>
</protein>
<evidence type="ECO:0000313" key="2">
    <source>
        <dbReference type="EMBL" id="KPL86132.1"/>
    </source>
</evidence>
<reference evidence="2 3" key="1">
    <citation type="submission" date="2015-07" db="EMBL/GenBank/DDBJ databases">
        <title>Whole genome sequence of Herpetosiphon geysericola DSM 7119.</title>
        <authorList>
            <person name="Hemp J."/>
            <person name="Ward L.M."/>
            <person name="Pace L.A."/>
            <person name="Fischer W.W."/>
        </authorList>
    </citation>
    <scope>NUCLEOTIDE SEQUENCE [LARGE SCALE GENOMIC DNA]</scope>
    <source>
        <strain evidence="2 3">DSM 7119</strain>
    </source>
</reference>
<dbReference type="EMBL" id="LGKP01000022">
    <property type="protein sequence ID" value="KPL86132.1"/>
    <property type="molecule type" value="Genomic_DNA"/>
</dbReference>
<accession>A0A0P6YA36</accession>
<gene>
    <name evidence="2" type="ORF">SE18_14820</name>
</gene>